<dbReference type="PANTHER" id="PTHR43861">
    <property type="entry name" value="TRANS-ACONITATE 2-METHYLTRANSFERASE-RELATED"/>
    <property type="match status" value="1"/>
</dbReference>
<dbReference type="InterPro" id="IPR029063">
    <property type="entry name" value="SAM-dependent_MTases_sf"/>
</dbReference>
<dbReference type="OMA" id="IQHNVEI"/>
<dbReference type="CDD" id="cd02440">
    <property type="entry name" value="AdoMet_MTases"/>
    <property type="match status" value="1"/>
</dbReference>
<dbReference type="EMBL" id="CAQQ02017878">
    <property type="status" value="NOT_ANNOTATED_CDS"/>
    <property type="molecule type" value="Genomic_DNA"/>
</dbReference>
<dbReference type="AlphaFoldDB" id="T1GFV4"/>
<keyword evidence="2" id="KW-1185">Reference proteome</keyword>
<dbReference type="EnsemblMetazoa" id="MESCA002254-RA">
    <property type="protein sequence ID" value="MESCA002254-PA"/>
    <property type="gene ID" value="MESCA002254"/>
</dbReference>
<dbReference type="EMBL" id="CAQQ02017877">
    <property type="status" value="NOT_ANNOTATED_CDS"/>
    <property type="molecule type" value="Genomic_DNA"/>
</dbReference>
<organism evidence="1 2">
    <name type="scientific">Megaselia scalaris</name>
    <name type="common">Humpbacked fly</name>
    <name type="synonym">Phora scalaris</name>
    <dbReference type="NCBI Taxonomy" id="36166"/>
    <lineage>
        <taxon>Eukaryota</taxon>
        <taxon>Metazoa</taxon>
        <taxon>Ecdysozoa</taxon>
        <taxon>Arthropoda</taxon>
        <taxon>Hexapoda</taxon>
        <taxon>Insecta</taxon>
        <taxon>Pterygota</taxon>
        <taxon>Neoptera</taxon>
        <taxon>Endopterygota</taxon>
        <taxon>Diptera</taxon>
        <taxon>Brachycera</taxon>
        <taxon>Muscomorpha</taxon>
        <taxon>Platypezoidea</taxon>
        <taxon>Phoridae</taxon>
        <taxon>Megaseliini</taxon>
        <taxon>Megaselia</taxon>
    </lineage>
</organism>
<name>T1GFV4_MEGSC</name>
<dbReference type="Gene3D" id="3.40.50.150">
    <property type="entry name" value="Vaccinia Virus protein VP39"/>
    <property type="match status" value="1"/>
</dbReference>
<dbReference type="EMBL" id="CAQQ02017874">
    <property type="status" value="NOT_ANNOTATED_CDS"/>
    <property type="molecule type" value="Genomic_DNA"/>
</dbReference>
<reference evidence="2" key="1">
    <citation type="submission" date="2013-02" db="EMBL/GenBank/DDBJ databases">
        <authorList>
            <person name="Hughes D."/>
        </authorList>
    </citation>
    <scope>NUCLEOTIDE SEQUENCE</scope>
    <source>
        <strain>Durham</strain>
        <strain evidence="2">NC isolate 2 -- Noor lab</strain>
    </source>
</reference>
<proteinExistence type="predicted"/>
<dbReference type="HOGENOM" id="CLU_037990_5_0_1"/>
<dbReference type="EMBL" id="CAQQ02017876">
    <property type="status" value="NOT_ANNOTATED_CDS"/>
    <property type="molecule type" value="Genomic_DNA"/>
</dbReference>
<dbReference type="SUPFAM" id="SSF53335">
    <property type="entry name" value="S-adenosyl-L-methionine-dependent methyltransferases"/>
    <property type="match status" value="1"/>
</dbReference>
<dbReference type="EMBL" id="CAQQ02017873">
    <property type="status" value="NOT_ANNOTATED_CDS"/>
    <property type="molecule type" value="Genomic_DNA"/>
</dbReference>
<dbReference type="STRING" id="36166.T1GFV4"/>
<accession>T1GFV4</accession>
<protein>
    <submittedName>
        <fullName evidence="1">Uncharacterized protein</fullName>
    </submittedName>
</protein>
<evidence type="ECO:0000313" key="1">
    <source>
        <dbReference type="EnsemblMetazoa" id="MESCA002254-PA"/>
    </source>
</evidence>
<dbReference type="PANTHER" id="PTHR43861:SF1">
    <property type="entry name" value="TRANS-ACONITATE 2-METHYLTRANSFERASE"/>
    <property type="match status" value="1"/>
</dbReference>
<evidence type="ECO:0000313" key="2">
    <source>
        <dbReference type="Proteomes" id="UP000015102"/>
    </source>
</evidence>
<dbReference type="EMBL" id="CAQQ02017875">
    <property type="status" value="NOT_ANNOTATED_CDS"/>
    <property type="molecule type" value="Genomic_DNA"/>
</dbReference>
<dbReference type="Proteomes" id="UP000015102">
    <property type="component" value="Unassembled WGS sequence"/>
</dbReference>
<sequence length="272" mass="31874">MNQAVLYQRANQVQRHDARMVIREYGNMFQWRIDGKDRVMDIGCGSGDVTIDFLEPILPSNYEKLVGSDISLKMVNYAADTYGKTHPKVEFDQLDIGDDVMPKRYLEHFNHITSFYCLHWVQDQRKALRNIYDMLEGDGDCLLVFLASNPVFEVYKKLSQMDKWAPYMKDLDKYIAPLQNSTNPGQEYESFMLETGFKNYSVEVRQQIFVYEGTDNLKENVKAVNPFIERLSRKQQAEFLDDYIQTVIDMDLSESNPDDPEDLRFITPYKLF</sequence>
<dbReference type="Pfam" id="PF13489">
    <property type="entry name" value="Methyltransf_23"/>
    <property type="match status" value="1"/>
</dbReference>
<reference evidence="1" key="2">
    <citation type="submission" date="2015-06" db="UniProtKB">
        <authorList>
            <consortium name="EnsemblMetazoa"/>
        </authorList>
    </citation>
    <scope>IDENTIFICATION</scope>
</reference>